<feature type="non-terminal residue" evidence="1">
    <location>
        <position position="86"/>
    </location>
</feature>
<dbReference type="EMBL" id="BKCJ011849113">
    <property type="protein sequence ID" value="GFD58135.1"/>
    <property type="molecule type" value="Genomic_DNA"/>
</dbReference>
<name>A0A699XE05_TANCI</name>
<evidence type="ECO:0000313" key="1">
    <source>
        <dbReference type="EMBL" id="GFD58135.1"/>
    </source>
</evidence>
<sequence>MALWLNINSNDYDFLDAGRETLIESRGFSRQHDNRISSHPDANWFWADTRAQALDLHTINGLDVSVHDPLRDPKDWRKKIKAMEGM</sequence>
<comment type="caution">
    <text evidence="1">The sequence shown here is derived from an EMBL/GenBank/DDBJ whole genome shotgun (WGS) entry which is preliminary data.</text>
</comment>
<protein>
    <submittedName>
        <fullName evidence="1">Uncharacterized protein</fullName>
    </submittedName>
</protein>
<gene>
    <name evidence="1" type="ORF">Tci_930104</name>
</gene>
<accession>A0A699XE05</accession>
<organism evidence="1">
    <name type="scientific">Tanacetum cinerariifolium</name>
    <name type="common">Dalmatian daisy</name>
    <name type="synonym">Chrysanthemum cinerariifolium</name>
    <dbReference type="NCBI Taxonomy" id="118510"/>
    <lineage>
        <taxon>Eukaryota</taxon>
        <taxon>Viridiplantae</taxon>
        <taxon>Streptophyta</taxon>
        <taxon>Embryophyta</taxon>
        <taxon>Tracheophyta</taxon>
        <taxon>Spermatophyta</taxon>
        <taxon>Magnoliopsida</taxon>
        <taxon>eudicotyledons</taxon>
        <taxon>Gunneridae</taxon>
        <taxon>Pentapetalae</taxon>
        <taxon>asterids</taxon>
        <taxon>campanulids</taxon>
        <taxon>Asterales</taxon>
        <taxon>Asteraceae</taxon>
        <taxon>Asteroideae</taxon>
        <taxon>Anthemideae</taxon>
        <taxon>Anthemidinae</taxon>
        <taxon>Tanacetum</taxon>
    </lineage>
</organism>
<reference evidence="1" key="1">
    <citation type="journal article" date="2019" name="Sci. Rep.">
        <title>Draft genome of Tanacetum cinerariifolium, the natural source of mosquito coil.</title>
        <authorList>
            <person name="Yamashiro T."/>
            <person name="Shiraishi A."/>
            <person name="Satake H."/>
            <person name="Nakayama K."/>
        </authorList>
    </citation>
    <scope>NUCLEOTIDE SEQUENCE</scope>
</reference>
<dbReference type="AlphaFoldDB" id="A0A699XE05"/>
<proteinExistence type="predicted"/>